<evidence type="ECO:0000313" key="3">
    <source>
        <dbReference type="EMBL" id="KAF3332569.1"/>
    </source>
</evidence>
<dbReference type="AlphaFoldDB" id="A0A833RB47"/>
<dbReference type="Proteomes" id="UP000623129">
    <property type="component" value="Unassembled WGS sequence"/>
</dbReference>
<evidence type="ECO:0000313" key="4">
    <source>
        <dbReference type="Proteomes" id="UP000623129"/>
    </source>
</evidence>
<evidence type="ECO:0000256" key="1">
    <source>
        <dbReference type="SAM" id="Coils"/>
    </source>
</evidence>
<dbReference type="EMBL" id="SWLB01000011">
    <property type="protein sequence ID" value="KAF3332569.1"/>
    <property type="molecule type" value="Genomic_DNA"/>
</dbReference>
<evidence type="ECO:0000256" key="2">
    <source>
        <dbReference type="SAM" id="MobiDB-lite"/>
    </source>
</evidence>
<proteinExistence type="predicted"/>
<name>A0A833RB47_9POAL</name>
<keyword evidence="1" id="KW-0175">Coiled coil</keyword>
<organism evidence="3 4">
    <name type="scientific">Carex littledalei</name>
    <dbReference type="NCBI Taxonomy" id="544730"/>
    <lineage>
        <taxon>Eukaryota</taxon>
        <taxon>Viridiplantae</taxon>
        <taxon>Streptophyta</taxon>
        <taxon>Embryophyta</taxon>
        <taxon>Tracheophyta</taxon>
        <taxon>Spermatophyta</taxon>
        <taxon>Magnoliopsida</taxon>
        <taxon>Liliopsida</taxon>
        <taxon>Poales</taxon>
        <taxon>Cyperaceae</taxon>
        <taxon>Cyperoideae</taxon>
        <taxon>Cariceae</taxon>
        <taxon>Carex</taxon>
        <taxon>Carex subgen. Euthyceras</taxon>
    </lineage>
</organism>
<accession>A0A833RB47</accession>
<comment type="caution">
    <text evidence="3">The sequence shown here is derived from an EMBL/GenBank/DDBJ whole genome shotgun (WGS) entry which is preliminary data.</text>
</comment>
<gene>
    <name evidence="3" type="ORF">FCM35_KLT02146</name>
</gene>
<reference evidence="3" key="1">
    <citation type="submission" date="2020-01" db="EMBL/GenBank/DDBJ databases">
        <title>Genome sequence of Kobresia littledalei, the first chromosome-level genome in the family Cyperaceae.</title>
        <authorList>
            <person name="Qu G."/>
        </authorList>
    </citation>
    <scope>NUCLEOTIDE SEQUENCE</scope>
    <source>
        <strain evidence="3">C.B.Clarke</strain>
        <tissue evidence="3">Leaf</tissue>
    </source>
</reference>
<feature type="region of interest" description="Disordered" evidence="2">
    <location>
        <begin position="1"/>
        <end position="21"/>
    </location>
</feature>
<protein>
    <submittedName>
        <fullName evidence="3">Uncharacterized protein</fullName>
    </submittedName>
</protein>
<feature type="coiled-coil region" evidence="1">
    <location>
        <begin position="63"/>
        <end position="112"/>
    </location>
</feature>
<keyword evidence="4" id="KW-1185">Reference proteome</keyword>
<sequence length="134" mass="15356">MVKQTNADFYLQEGGPSSSSSNLRSHFIGMGFSSELVEKKNWRCEESSIEERSKELKSKYETASKLEKLIKEIYEKIALLQKKEVADAVEKADKANAKNVQLQELIAEYQLMSMVWIGAVPVNYMNCIFFLDNF</sequence>